<evidence type="ECO:0000259" key="7">
    <source>
        <dbReference type="PROSITE" id="PS50931"/>
    </source>
</evidence>
<accession>A0ABY3ZQL1</accession>
<protein>
    <recommendedName>
        <fullName evidence="7">HTH lysR-type domain-containing protein</fullName>
    </recommendedName>
</protein>
<dbReference type="InterPro" id="IPR050389">
    <property type="entry name" value="LysR-type_TF"/>
</dbReference>
<dbReference type="PANTHER" id="PTHR30118:SF15">
    <property type="entry name" value="TRANSCRIPTIONAL REGULATORY PROTEIN"/>
    <property type="match status" value="1"/>
</dbReference>
<evidence type="ECO:0000256" key="1">
    <source>
        <dbReference type="ARBA" id="ARBA00009437"/>
    </source>
</evidence>
<dbReference type="InterPro" id="IPR035902">
    <property type="entry name" value="Nuc_phospho_transferase"/>
</dbReference>
<evidence type="ECO:0000256" key="3">
    <source>
        <dbReference type="ARBA" id="ARBA00022679"/>
    </source>
</evidence>
<dbReference type="SUPFAM" id="SSF46785">
    <property type="entry name" value="Winged helix' DNA-binding domain"/>
    <property type="match status" value="1"/>
</dbReference>
<feature type="domain" description="HTH lysR-type" evidence="7">
    <location>
        <begin position="20"/>
        <end position="77"/>
    </location>
</feature>
<dbReference type="InterPro" id="IPR000847">
    <property type="entry name" value="LysR_HTH_N"/>
</dbReference>
<dbReference type="Gene3D" id="1.20.970.10">
    <property type="entry name" value="Transferase, Pyrimidine Nucleoside Phosphorylase, Chain C"/>
    <property type="match status" value="1"/>
</dbReference>
<dbReference type="Gene3D" id="3.40.1030.10">
    <property type="entry name" value="Nucleoside phosphorylase/phosphoribosyltransferase catalytic domain"/>
    <property type="match status" value="1"/>
</dbReference>
<name>A0ABY3ZQL1_9RHOB</name>
<dbReference type="Proteomes" id="UP000831019">
    <property type="component" value="Plasmid pDSM109990_a"/>
</dbReference>
<keyword evidence="9" id="KW-1185">Reference proteome</keyword>
<sequence length="470" mass="50440">MDGAAANVEDSAVDIVQDLDRLKLLIVFDALLVEGNLGRAAEKLGKTPSAISRNLRQLRDHYGQEVFYRTGKGMIPTPFAESLRLRIRALVSEANALLYPGPDKAASPGPLLHHPPLALNQWSEAGPDSTELARRLAVSARDADPVQRFAGYIAMIGNAAGQTRPMSLSEAEDAFGILLSGAIADAQVGAFLIALRSRGLMSQELAGFSRAARQHSQLPAIGNGPADLDWPAYLSPRAQGIPLFIHAARLVASAGYKVVLHGYDGGIVHQAFDHANLHVAPSTRALSSTNSVAFLPIGYFAPGVSKLAALYPLFMMPNAAHFIAAMLNPGAAGTTLAGQRGGEHPKLHRDTARLLGWDTFGVLSGQRDAAQIIAGKGQDLFLLQAEETTDHWVVGPTVQKSKQHPHAAGFTRLETWQAIWDGYFEPPTAIGEIIETTAVALKLLGGSEASLTNTREFARELWARRRRETS</sequence>
<evidence type="ECO:0000256" key="4">
    <source>
        <dbReference type="ARBA" id="ARBA00023015"/>
    </source>
</evidence>
<dbReference type="RefSeq" id="WP_243263395.1">
    <property type="nucleotide sequence ID" value="NZ_CP085145.1"/>
</dbReference>
<keyword evidence="3" id="KW-0808">Transferase</keyword>
<evidence type="ECO:0000313" key="9">
    <source>
        <dbReference type="Proteomes" id="UP000831019"/>
    </source>
</evidence>
<comment type="similarity">
    <text evidence="1">Belongs to the LysR transcriptional regulatory family.</text>
</comment>
<organism evidence="8 9">
    <name type="scientific">Sulfitobacter dubius</name>
    <dbReference type="NCBI Taxonomy" id="218673"/>
    <lineage>
        <taxon>Bacteria</taxon>
        <taxon>Pseudomonadati</taxon>
        <taxon>Pseudomonadota</taxon>
        <taxon>Alphaproteobacteria</taxon>
        <taxon>Rhodobacterales</taxon>
        <taxon>Roseobacteraceae</taxon>
        <taxon>Sulfitobacter</taxon>
    </lineage>
</organism>
<dbReference type="PANTHER" id="PTHR30118">
    <property type="entry name" value="HTH-TYPE TRANSCRIPTIONAL REGULATOR LEUO-RELATED"/>
    <property type="match status" value="1"/>
</dbReference>
<keyword evidence="6" id="KW-0804">Transcription</keyword>
<evidence type="ECO:0000256" key="5">
    <source>
        <dbReference type="ARBA" id="ARBA00023125"/>
    </source>
</evidence>
<dbReference type="Pfam" id="PF00126">
    <property type="entry name" value="HTH_1"/>
    <property type="match status" value="1"/>
</dbReference>
<dbReference type="InterPro" id="IPR036388">
    <property type="entry name" value="WH-like_DNA-bd_sf"/>
</dbReference>
<dbReference type="PROSITE" id="PS50931">
    <property type="entry name" value="HTH_LYSR"/>
    <property type="match status" value="1"/>
</dbReference>
<keyword evidence="4" id="KW-0805">Transcription regulation</keyword>
<geneLocation type="plasmid" evidence="8 9">
    <name>pDSM109990_a</name>
</geneLocation>
<dbReference type="InterPro" id="IPR017459">
    <property type="entry name" value="Glycosyl_Trfase_fam3_N_dom"/>
</dbReference>
<dbReference type="Pfam" id="PF02885">
    <property type="entry name" value="Glycos_trans_3N"/>
    <property type="match status" value="1"/>
</dbReference>
<gene>
    <name evidence="8" type="ORF">DSM109990_03312</name>
</gene>
<proteinExistence type="inferred from homology"/>
<reference evidence="9" key="1">
    <citation type="journal article" date="2022" name="Microorganisms">
        <title>Beyond the ABCs#Discovery of Three New Plasmid Types in Rhodobacterales (RepQ, RepY, RepW).</title>
        <authorList>
            <person name="Freese H.M."/>
            <person name="Ringel V."/>
            <person name="Overmann J."/>
            <person name="Petersen J."/>
        </authorList>
    </citation>
    <scope>NUCLEOTIDE SEQUENCE [LARGE SCALE GENOMIC DNA]</scope>
    <source>
        <strain evidence="9">DSM 109990</strain>
        <plasmid evidence="9">pDSM109990_a</plasmid>
    </source>
</reference>
<keyword evidence="8" id="KW-0614">Plasmid</keyword>
<evidence type="ECO:0000313" key="8">
    <source>
        <dbReference type="EMBL" id="UOA16440.1"/>
    </source>
</evidence>
<dbReference type="EMBL" id="CP085145">
    <property type="protein sequence ID" value="UOA16440.1"/>
    <property type="molecule type" value="Genomic_DNA"/>
</dbReference>
<keyword evidence="2" id="KW-0328">Glycosyltransferase</keyword>
<dbReference type="InterPro" id="IPR036390">
    <property type="entry name" value="WH_DNA-bd_sf"/>
</dbReference>
<dbReference type="Gene3D" id="1.10.10.10">
    <property type="entry name" value="Winged helix-like DNA-binding domain superfamily/Winged helix DNA-binding domain"/>
    <property type="match status" value="1"/>
</dbReference>
<dbReference type="SUPFAM" id="SSF47648">
    <property type="entry name" value="Nucleoside phosphorylase/phosphoribosyltransferase N-terminal domain"/>
    <property type="match status" value="1"/>
</dbReference>
<keyword evidence="5" id="KW-0238">DNA-binding</keyword>
<evidence type="ECO:0000256" key="6">
    <source>
        <dbReference type="ARBA" id="ARBA00023163"/>
    </source>
</evidence>
<evidence type="ECO:0000256" key="2">
    <source>
        <dbReference type="ARBA" id="ARBA00022676"/>
    </source>
</evidence>
<dbReference type="InterPro" id="IPR036320">
    <property type="entry name" value="Glycosyl_Trfase_fam3_N_dom_sf"/>
</dbReference>
<dbReference type="SUPFAM" id="SSF52418">
    <property type="entry name" value="Nucleoside phosphorylase/phosphoribosyltransferase catalytic domain"/>
    <property type="match status" value="1"/>
</dbReference>